<reference evidence="3" key="1">
    <citation type="submission" date="2019-01" db="EMBL/GenBank/DDBJ databases">
        <title>Gri0909 isolated from a small marine red alga.</title>
        <authorList>
            <person name="Kim J."/>
            <person name="Jeong S.E."/>
            <person name="Jeon C.O."/>
        </authorList>
    </citation>
    <scope>NUCLEOTIDE SEQUENCE [LARGE SCALE GENOMIC DNA]</scope>
    <source>
        <strain evidence="3">Gri0909</strain>
    </source>
</reference>
<protein>
    <recommendedName>
        <fullName evidence="4">DUF2147 domain-containing protein</fullName>
    </recommendedName>
</protein>
<keyword evidence="1" id="KW-0732">Signal</keyword>
<keyword evidence="3" id="KW-1185">Reference proteome</keyword>
<name>A0A3S2VSD1_9PROT</name>
<dbReference type="PROSITE" id="PS51257">
    <property type="entry name" value="PROKAR_LIPOPROTEIN"/>
    <property type="match status" value="1"/>
</dbReference>
<evidence type="ECO:0000313" key="3">
    <source>
        <dbReference type="Proteomes" id="UP000287447"/>
    </source>
</evidence>
<organism evidence="2 3">
    <name type="scientific">Hwanghaeella grinnelliae</name>
    <dbReference type="NCBI Taxonomy" id="2500179"/>
    <lineage>
        <taxon>Bacteria</taxon>
        <taxon>Pseudomonadati</taxon>
        <taxon>Pseudomonadota</taxon>
        <taxon>Alphaproteobacteria</taxon>
        <taxon>Rhodospirillales</taxon>
        <taxon>Rhodospirillaceae</taxon>
        <taxon>Hwanghaeella</taxon>
    </lineage>
</organism>
<comment type="caution">
    <text evidence="2">The sequence shown here is derived from an EMBL/GenBank/DDBJ whole genome shotgun (WGS) entry which is preliminary data.</text>
</comment>
<evidence type="ECO:0000313" key="2">
    <source>
        <dbReference type="EMBL" id="RVU38653.1"/>
    </source>
</evidence>
<evidence type="ECO:0000256" key="1">
    <source>
        <dbReference type="SAM" id="SignalP"/>
    </source>
</evidence>
<dbReference type="RefSeq" id="WP_127764026.1">
    <property type="nucleotide sequence ID" value="NZ_SADE01000001.1"/>
</dbReference>
<feature type="chain" id="PRO_5018766795" description="DUF2147 domain-containing protein" evidence="1">
    <location>
        <begin position="27"/>
        <end position="156"/>
    </location>
</feature>
<dbReference type="Proteomes" id="UP000287447">
    <property type="component" value="Unassembled WGS sequence"/>
</dbReference>
<evidence type="ECO:0008006" key="4">
    <source>
        <dbReference type="Google" id="ProtNLM"/>
    </source>
</evidence>
<dbReference type="EMBL" id="SADE01000001">
    <property type="protein sequence ID" value="RVU38653.1"/>
    <property type="molecule type" value="Genomic_DNA"/>
</dbReference>
<gene>
    <name evidence="2" type="ORF">EOI86_05090</name>
</gene>
<sequence>MVRSFSMIVLLLALACMVGVQRPAYAQSVLNSPIEGLWIARFFGSDKDTSGAAQSSFCGARRSPFRDLYFQFGRVKTTLEDEYGYRFDLAGAFIGRNFIGEVRLTDGQGLELLGPAKGVLTGSGQARISFKAKNLSGASDLVCNAVLHLKKGAGGD</sequence>
<accession>A0A3S2VSD1</accession>
<proteinExistence type="predicted"/>
<dbReference type="AlphaFoldDB" id="A0A3S2VSD1"/>
<feature type="signal peptide" evidence="1">
    <location>
        <begin position="1"/>
        <end position="26"/>
    </location>
</feature>